<evidence type="ECO:0000313" key="3">
    <source>
        <dbReference type="EMBL" id="RJX37843.1"/>
    </source>
</evidence>
<accession>A0A3A6PPG0</accession>
<feature type="transmembrane region" description="Helical" evidence="2">
    <location>
        <begin position="136"/>
        <end position="161"/>
    </location>
</feature>
<dbReference type="RefSeq" id="WP_120112555.1">
    <property type="nucleotide sequence ID" value="NZ_QXQB01000004.1"/>
</dbReference>
<comment type="caution">
    <text evidence="3">The sequence shown here is derived from an EMBL/GenBank/DDBJ whole genome shotgun (WGS) entry which is preliminary data.</text>
</comment>
<evidence type="ECO:0000256" key="2">
    <source>
        <dbReference type="SAM" id="Phobius"/>
    </source>
</evidence>
<reference evidence="3 4" key="1">
    <citation type="submission" date="2018-09" db="EMBL/GenBank/DDBJ databases">
        <title>Paenibacillus aracenensis nov. sp. isolated from a cave in southern Spain.</title>
        <authorList>
            <person name="Jurado V."/>
            <person name="Gutierrez-Patricio S."/>
            <person name="Gonzalez-Pimentel J.L."/>
            <person name="Miller A.Z."/>
            <person name="Laiz L."/>
            <person name="Saiz-Jimenez C."/>
        </authorList>
    </citation>
    <scope>NUCLEOTIDE SEQUENCE [LARGE SCALE GENOMIC DNA]</scope>
    <source>
        <strain evidence="3 4">JCM 19203</strain>
    </source>
</reference>
<dbReference type="Proteomes" id="UP000267798">
    <property type="component" value="Unassembled WGS sequence"/>
</dbReference>
<feature type="compositionally biased region" description="Low complexity" evidence="1">
    <location>
        <begin position="10"/>
        <end position="25"/>
    </location>
</feature>
<keyword evidence="2" id="KW-1133">Transmembrane helix</keyword>
<feature type="transmembrane region" description="Helical" evidence="2">
    <location>
        <begin position="49"/>
        <end position="72"/>
    </location>
</feature>
<organism evidence="3 4">
    <name type="scientific">Paenibacillus pinisoli</name>
    <dbReference type="NCBI Taxonomy" id="1276110"/>
    <lineage>
        <taxon>Bacteria</taxon>
        <taxon>Bacillati</taxon>
        <taxon>Bacillota</taxon>
        <taxon>Bacilli</taxon>
        <taxon>Bacillales</taxon>
        <taxon>Paenibacillaceae</taxon>
        <taxon>Paenibacillus</taxon>
    </lineage>
</organism>
<evidence type="ECO:0000313" key="4">
    <source>
        <dbReference type="Proteomes" id="UP000267798"/>
    </source>
</evidence>
<proteinExistence type="predicted"/>
<keyword evidence="4" id="KW-1185">Reference proteome</keyword>
<dbReference type="EMBL" id="QXQB01000004">
    <property type="protein sequence ID" value="RJX37843.1"/>
    <property type="molecule type" value="Genomic_DNA"/>
</dbReference>
<feature type="region of interest" description="Disordered" evidence="1">
    <location>
        <begin position="1"/>
        <end position="30"/>
    </location>
</feature>
<dbReference type="AlphaFoldDB" id="A0A3A6PPG0"/>
<keyword evidence="2" id="KW-0472">Membrane</keyword>
<evidence type="ECO:0008006" key="5">
    <source>
        <dbReference type="Google" id="ProtNLM"/>
    </source>
</evidence>
<feature type="transmembrane region" description="Helical" evidence="2">
    <location>
        <begin position="102"/>
        <end position="129"/>
    </location>
</feature>
<dbReference type="OrthoDB" id="2608137at2"/>
<gene>
    <name evidence="3" type="ORF">D3P09_17230</name>
</gene>
<keyword evidence="2" id="KW-0812">Transmembrane</keyword>
<name>A0A3A6PPG0_9BACL</name>
<sequence length="163" mass="17130">MNDNQNQHEQQQGQQPGQQPGQGQPFTGFAPVGAPPYGQGPIVKKHSGLGIASFILALVALLTFILSFILILSSFSTIPDFATQEELQQTIIDSNGAGFEGLVIGSLIIFLSIGIAFIGLVLGIIGACFKNRKKVFSIIGIVLNALITAGSFLMFLLGLAASV</sequence>
<evidence type="ECO:0000256" key="1">
    <source>
        <dbReference type="SAM" id="MobiDB-lite"/>
    </source>
</evidence>
<protein>
    <recommendedName>
        <fullName evidence="5">DUF4064 domain-containing protein</fullName>
    </recommendedName>
</protein>